<gene>
    <name evidence="1" type="ORF">NLI96_g9476</name>
</gene>
<proteinExistence type="predicted"/>
<accession>A0AAD5V0L5</accession>
<protein>
    <recommendedName>
        <fullName evidence="3">F-box domain-containing protein</fullName>
    </recommendedName>
</protein>
<evidence type="ECO:0000313" key="2">
    <source>
        <dbReference type="Proteomes" id="UP001212997"/>
    </source>
</evidence>
<comment type="caution">
    <text evidence="1">The sequence shown here is derived from an EMBL/GenBank/DDBJ whole genome shotgun (WGS) entry which is preliminary data.</text>
</comment>
<dbReference type="Gene3D" id="3.80.10.10">
    <property type="entry name" value="Ribonuclease Inhibitor"/>
    <property type="match status" value="1"/>
</dbReference>
<sequence length="536" mass="60461">MNPLSENLSVSLASSNEPSATQLRFWIPEITTYVVEVLLDGEGLQGSLSSVLALARTCQSTLGPAMRILWSKQVGFDNLIQTLPSDAWARIKDVSCTRETLVLTRSLSTSDWERFDYYAAFIKVLVVEDFACFRWAPTVFTAFYHHHSTIGRHLFPSLREVRWVRPTASSDIHPEVPCFLSQALTSLEIEISTADQHSTKRIQTLFPAFPVLLPEVESISIKGGSPRAVLDVRSLPGCAHLRSFISTIPISLESAVQLSSLPKLETLSFTMLDQETSSAPLPTPCGFRSLRSLSYGPSPTFIQACHFPVLQDFTAFRPQQLSPLLEALVKHCNPKLLRTVRTDCPLGSATPEVFIDHIRPLLKLHDLESVAISNSGCSQDDKMIETMSLAWPNLKVLSLTNPSQIYCETHPTWRGLLHLVRNCPALCSLSIEIETRELKIVNKEWNSVLGTNMFNPHVEAIDFQCSLISNYYMECKEISAFLLRLFPNLKTIHRKCYSTSDEKSWEMVERLLRNPQYYDQEEGIDSIYGLDTWLDF</sequence>
<dbReference type="Proteomes" id="UP001212997">
    <property type="component" value="Unassembled WGS sequence"/>
</dbReference>
<dbReference type="EMBL" id="JANAWD010000480">
    <property type="protein sequence ID" value="KAJ3478843.1"/>
    <property type="molecule type" value="Genomic_DNA"/>
</dbReference>
<reference evidence="1" key="1">
    <citation type="submission" date="2022-07" db="EMBL/GenBank/DDBJ databases">
        <title>Genome Sequence of Physisporinus lineatus.</title>
        <authorList>
            <person name="Buettner E."/>
        </authorList>
    </citation>
    <scope>NUCLEOTIDE SEQUENCE</scope>
    <source>
        <strain evidence="1">VT162</strain>
    </source>
</reference>
<dbReference type="InterPro" id="IPR032675">
    <property type="entry name" value="LRR_dom_sf"/>
</dbReference>
<evidence type="ECO:0008006" key="3">
    <source>
        <dbReference type="Google" id="ProtNLM"/>
    </source>
</evidence>
<keyword evidence="2" id="KW-1185">Reference proteome</keyword>
<organism evidence="1 2">
    <name type="scientific">Meripilus lineatus</name>
    <dbReference type="NCBI Taxonomy" id="2056292"/>
    <lineage>
        <taxon>Eukaryota</taxon>
        <taxon>Fungi</taxon>
        <taxon>Dikarya</taxon>
        <taxon>Basidiomycota</taxon>
        <taxon>Agaricomycotina</taxon>
        <taxon>Agaricomycetes</taxon>
        <taxon>Polyporales</taxon>
        <taxon>Meripilaceae</taxon>
        <taxon>Meripilus</taxon>
    </lineage>
</organism>
<dbReference type="SUPFAM" id="SSF52047">
    <property type="entry name" value="RNI-like"/>
    <property type="match status" value="1"/>
</dbReference>
<name>A0AAD5V0L5_9APHY</name>
<evidence type="ECO:0000313" key="1">
    <source>
        <dbReference type="EMBL" id="KAJ3478843.1"/>
    </source>
</evidence>
<dbReference type="AlphaFoldDB" id="A0AAD5V0L5"/>